<dbReference type="GO" id="GO:1904680">
    <property type="term" value="F:peptide transmembrane transporter activity"/>
    <property type="evidence" value="ECO:0007669"/>
    <property type="project" value="TreeGrafter"/>
</dbReference>
<feature type="chain" id="PRO_5039459504" evidence="2">
    <location>
        <begin position="27"/>
        <end position="585"/>
    </location>
</feature>
<accession>A0A919PK67</accession>
<dbReference type="PANTHER" id="PTHR30290:SF65">
    <property type="entry name" value="MONOACYL PHOSPHATIDYLINOSITOL TETRAMANNOSIDE-BINDING PROTEIN LPQW-RELATED"/>
    <property type="match status" value="1"/>
</dbReference>
<evidence type="ECO:0000256" key="1">
    <source>
        <dbReference type="SAM" id="MobiDB-lite"/>
    </source>
</evidence>
<dbReference type="PIRSF" id="PIRSF002741">
    <property type="entry name" value="MppA"/>
    <property type="match status" value="1"/>
</dbReference>
<protein>
    <submittedName>
        <fullName evidence="4">Peptide ABC transporter substrate-binding protein</fullName>
    </submittedName>
</protein>
<dbReference type="AlphaFoldDB" id="A0A919PK67"/>
<evidence type="ECO:0000256" key="2">
    <source>
        <dbReference type="SAM" id="SignalP"/>
    </source>
</evidence>
<feature type="signal peptide" evidence="2">
    <location>
        <begin position="1"/>
        <end position="26"/>
    </location>
</feature>
<dbReference type="Gene3D" id="3.40.190.10">
    <property type="entry name" value="Periplasmic binding protein-like II"/>
    <property type="match status" value="1"/>
</dbReference>
<dbReference type="GO" id="GO:0015833">
    <property type="term" value="P:peptide transport"/>
    <property type="evidence" value="ECO:0007669"/>
    <property type="project" value="TreeGrafter"/>
</dbReference>
<keyword evidence="5" id="KW-1185">Reference proteome</keyword>
<organism evidence="4 5">
    <name type="scientific">Dactylosporangium siamense</name>
    <dbReference type="NCBI Taxonomy" id="685454"/>
    <lineage>
        <taxon>Bacteria</taxon>
        <taxon>Bacillati</taxon>
        <taxon>Actinomycetota</taxon>
        <taxon>Actinomycetes</taxon>
        <taxon>Micromonosporales</taxon>
        <taxon>Micromonosporaceae</taxon>
        <taxon>Dactylosporangium</taxon>
    </lineage>
</organism>
<dbReference type="CDD" id="cd08501">
    <property type="entry name" value="PBP2_Lpqw"/>
    <property type="match status" value="1"/>
</dbReference>
<evidence type="ECO:0000313" key="4">
    <source>
        <dbReference type="EMBL" id="GIG43503.1"/>
    </source>
</evidence>
<gene>
    <name evidence="4" type="ORF">Dsi01nite_015440</name>
</gene>
<dbReference type="SUPFAM" id="SSF53850">
    <property type="entry name" value="Periplasmic binding protein-like II"/>
    <property type="match status" value="1"/>
</dbReference>
<sequence length="585" mass="63053">MRTRSKGLTGLIAVAAASLLTLTACGGGSDSNKETPTSNAGFADCEKSPNTCNSGNTKPGGEYIFGLEQSFTSWNINTEEGNTLVAAQALSGVIPQVFKSDPSGTLQLNSDLLASAELTNQNPQTVVYKIKPDAVWNDGTAISADDFILAWKQNSGKKEHCSECTPASTSGYDLIKTIVGSDNGKTVTVTFEDGKTYADWKGLYSTDGLYPAHLATKQGFDLNKPEGVNSAANWFSETVPTWSGGPLVIDTFNKDQSLVLKKNDKWYGKVKPSLDKVVFKFIIDQGSVIPALKNKEITGMSPQPNAALVNGAAETPGVIYRIGHGYQWEHLDLNLKNKYLADVALRQAIFTAINVKSVIDKTYGVFDKAAKPLGSHNFFPGDPNYKDVVSPTGQGSGDVEKAKKILTDAGYKIEGGKLITKTGEAVPTLRFRHTKGNQLRATTGELVQAALKNIGLDIKIEVTETLGKTLSTADYDMIIFAWVGSPLYQGAAEQNWVTGNGGNYGSYSNAEVDKLTNDGARSLDPKKAADLINQGDELMSKEAYVLPIAQKPTLTFTYSDYVNVRDNATQWSPTYNIQEWGQKAA</sequence>
<dbReference type="Pfam" id="PF00496">
    <property type="entry name" value="SBP_bac_5"/>
    <property type="match status" value="1"/>
</dbReference>
<dbReference type="GO" id="GO:0043190">
    <property type="term" value="C:ATP-binding cassette (ABC) transporter complex"/>
    <property type="evidence" value="ECO:0007669"/>
    <property type="project" value="InterPro"/>
</dbReference>
<evidence type="ECO:0000259" key="3">
    <source>
        <dbReference type="Pfam" id="PF00496"/>
    </source>
</evidence>
<name>A0A919PK67_9ACTN</name>
<dbReference type="RefSeq" id="WP_203845352.1">
    <property type="nucleotide sequence ID" value="NZ_BAAAVW010000004.1"/>
</dbReference>
<dbReference type="PROSITE" id="PS51257">
    <property type="entry name" value="PROKAR_LIPOPROTEIN"/>
    <property type="match status" value="1"/>
</dbReference>
<dbReference type="EMBL" id="BONQ01000024">
    <property type="protein sequence ID" value="GIG43503.1"/>
    <property type="molecule type" value="Genomic_DNA"/>
</dbReference>
<keyword evidence="2" id="KW-0732">Signal</keyword>
<dbReference type="Proteomes" id="UP000660611">
    <property type="component" value="Unassembled WGS sequence"/>
</dbReference>
<dbReference type="Gene3D" id="3.90.76.10">
    <property type="entry name" value="Dipeptide-binding Protein, Domain 1"/>
    <property type="match status" value="1"/>
</dbReference>
<comment type="caution">
    <text evidence="4">The sequence shown here is derived from an EMBL/GenBank/DDBJ whole genome shotgun (WGS) entry which is preliminary data.</text>
</comment>
<reference evidence="4" key="1">
    <citation type="submission" date="2021-01" db="EMBL/GenBank/DDBJ databases">
        <title>Whole genome shotgun sequence of Dactylosporangium siamense NBRC 106093.</title>
        <authorList>
            <person name="Komaki H."/>
            <person name="Tamura T."/>
        </authorList>
    </citation>
    <scope>NUCLEOTIDE SEQUENCE</scope>
    <source>
        <strain evidence="4">NBRC 106093</strain>
    </source>
</reference>
<dbReference type="GO" id="GO:0042597">
    <property type="term" value="C:periplasmic space"/>
    <property type="evidence" value="ECO:0007669"/>
    <property type="project" value="UniProtKB-ARBA"/>
</dbReference>
<dbReference type="InterPro" id="IPR039424">
    <property type="entry name" value="SBP_5"/>
</dbReference>
<dbReference type="InterPro" id="IPR000914">
    <property type="entry name" value="SBP_5_dom"/>
</dbReference>
<dbReference type="InterPro" id="IPR030678">
    <property type="entry name" value="Peptide/Ni-bd"/>
</dbReference>
<dbReference type="PANTHER" id="PTHR30290">
    <property type="entry name" value="PERIPLASMIC BINDING COMPONENT OF ABC TRANSPORTER"/>
    <property type="match status" value="1"/>
</dbReference>
<proteinExistence type="predicted"/>
<evidence type="ECO:0000313" key="5">
    <source>
        <dbReference type="Proteomes" id="UP000660611"/>
    </source>
</evidence>
<feature type="region of interest" description="Disordered" evidence="1">
    <location>
        <begin position="28"/>
        <end position="52"/>
    </location>
</feature>
<feature type="domain" description="Solute-binding protein family 5" evidence="3">
    <location>
        <begin position="113"/>
        <end position="497"/>
    </location>
</feature>
<dbReference type="Gene3D" id="3.10.105.10">
    <property type="entry name" value="Dipeptide-binding Protein, Domain 3"/>
    <property type="match status" value="1"/>
</dbReference>